<reference evidence="2 3" key="1">
    <citation type="submission" date="2013-11" db="EMBL/GenBank/DDBJ databases">
        <title>The Genome Sequence of Phytophthora parasitica CJ05E6.</title>
        <authorList>
            <consortium name="The Broad Institute Genomics Platform"/>
            <person name="Russ C."/>
            <person name="Tyler B."/>
            <person name="Panabieres F."/>
            <person name="Shan W."/>
            <person name="Tripathy S."/>
            <person name="Grunwald N."/>
            <person name="Machado M."/>
            <person name="Johnson C.S."/>
            <person name="Arredondo F."/>
            <person name="Hong C."/>
            <person name="Coffey M."/>
            <person name="Young S.K."/>
            <person name="Zeng Q."/>
            <person name="Gargeya S."/>
            <person name="Fitzgerald M."/>
            <person name="Abouelleil A."/>
            <person name="Alvarado L."/>
            <person name="Chapman S.B."/>
            <person name="Gainer-Dewar J."/>
            <person name="Goldberg J."/>
            <person name="Griggs A."/>
            <person name="Gujja S."/>
            <person name="Hansen M."/>
            <person name="Howarth C."/>
            <person name="Imamovic A."/>
            <person name="Ireland A."/>
            <person name="Larimer J."/>
            <person name="McCowan C."/>
            <person name="Murphy C."/>
            <person name="Pearson M."/>
            <person name="Poon T.W."/>
            <person name="Priest M."/>
            <person name="Roberts A."/>
            <person name="Saif S."/>
            <person name="Shea T."/>
            <person name="Sykes S."/>
            <person name="Wortman J."/>
            <person name="Nusbaum C."/>
            <person name="Birren B."/>
        </authorList>
    </citation>
    <scope>NUCLEOTIDE SEQUENCE [LARGE SCALE GENOMIC DNA]</scope>
    <source>
        <strain evidence="2 3">CJ05E6</strain>
    </source>
</reference>
<dbReference type="AlphaFoldDB" id="W2JEE6"/>
<protein>
    <submittedName>
        <fullName evidence="2">Uncharacterized protein</fullName>
    </submittedName>
</protein>
<name>W2JEE6_PHYNI</name>
<sequence>MLEDSYLARHERMQQSFHPCDRVAVPSPPSTASTGGEVSTKIRLSRSLDD</sequence>
<evidence type="ECO:0000313" key="2">
    <source>
        <dbReference type="EMBL" id="ETL44810.1"/>
    </source>
</evidence>
<dbReference type="Proteomes" id="UP000053864">
    <property type="component" value="Unassembled WGS sequence"/>
</dbReference>
<proteinExistence type="predicted"/>
<evidence type="ECO:0000256" key="1">
    <source>
        <dbReference type="SAM" id="MobiDB-lite"/>
    </source>
</evidence>
<evidence type="ECO:0000313" key="3">
    <source>
        <dbReference type="Proteomes" id="UP000053864"/>
    </source>
</evidence>
<feature type="region of interest" description="Disordered" evidence="1">
    <location>
        <begin position="20"/>
        <end position="50"/>
    </location>
</feature>
<organism evidence="2 3">
    <name type="scientific">Phytophthora nicotianae</name>
    <name type="common">Potato buckeye rot agent</name>
    <name type="synonym">Phytophthora parasitica</name>
    <dbReference type="NCBI Taxonomy" id="4792"/>
    <lineage>
        <taxon>Eukaryota</taxon>
        <taxon>Sar</taxon>
        <taxon>Stramenopiles</taxon>
        <taxon>Oomycota</taxon>
        <taxon>Peronosporomycetes</taxon>
        <taxon>Peronosporales</taxon>
        <taxon>Peronosporaceae</taxon>
        <taxon>Phytophthora</taxon>
    </lineage>
</organism>
<dbReference type="EMBL" id="KI671873">
    <property type="protein sequence ID" value="ETL44810.1"/>
    <property type="molecule type" value="Genomic_DNA"/>
</dbReference>
<accession>W2JEE6</accession>
<gene>
    <name evidence="2" type="ORF">L916_04947</name>
</gene>